<comment type="subcellular location">
    <subcellularLocation>
        <location evidence="1">Membrane</location>
        <topology evidence="1">Multi-pass membrane protein</topology>
    </subcellularLocation>
</comment>
<dbReference type="Proteomes" id="UP000471120">
    <property type="component" value="Unassembled WGS sequence"/>
</dbReference>
<dbReference type="Gene3D" id="1.20.120.1760">
    <property type="match status" value="1"/>
</dbReference>
<evidence type="ECO:0000256" key="9">
    <source>
        <dbReference type="ARBA" id="ARBA00023209"/>
    </source>
</evidence>
<feature type="transmembrane region" description="Helical" evidence="12">
    <location>
        <begin position="186"/>
        <end position="210"/>
    </location>
</feature>
<comment type="caution">
    <text evidence="13">The sequence shown here is derived from an EMBL/GenBank/DDBJ whole genome shotgun (WGS) entry which is preliminary data.</text>
</comment>
<feature type="transmembrane region" description="Helical" evidence="12">
    <location>
        <begin position="41"/>
        <end position="64"/>
    </location>
</feature>
<proteinExistence type="inferred from homology"/>
<dbReference type="GO" id="GO:0046474">
    <property type="term" value="P:glycerophospholipid biosynthetic process"/>
    <property type="evidence" value="ECO:0007669"/>
    <property type="project" value="TreeGrafter"/>
</dbReference>
<dbReference type="PANTHER" id="PTHR14269">
    <property type="entry name" value="CDP-DIACYLGLYCEROL--GLYCEROL-3-PHOSPHATE 3-PHOSPHATIDYLTRANSFERASE-RELATED"/>
    <property type="match status" value="1"/>
</dbReference>
<sequence length="230" mass="25406">MALTRRAGRGVGGCERVTRVPESREDRESERVDRLYSRDRILTVPNALSAVRLIGVPVFLWLVLVVEADGWAFALLVVSGATDWLDGKLARVLDQMSTLGRLLDPLVDRLYVVSTLVAFVARDFVPWWVAALLIGRDVVLAATLLIYRRRGLDPPEVMYIGKAATFVLMVGLPLVLLAQLDFAGLAIAATAFALLGWGTALYVWTGLLYLAKSVVVARTIPPRRREPERP</sequence>
<evidence type="ECO:0000256" key="10">
    <source>
        <dbReference type="ARBA" id="ARBA00023264"/>
    </source>
</evidence>
<evidence type="ECO:0000256" key="7">
    <source>
        <dbReference type="ARBA" id="ARBA00023098"/>
    </source>
</evidence>
<evidence type="ECO:0000313" key="13">
    <source>
        <dbReference type="EMBL" id="TXG91249.1"/>
    </source>
</evidence>
<dbReference type="PANTHER" id="PTHR14269:SF62">
    <property type="entry name" value="CDP-DIACYLGLYCEROL--GLYCEROL-3-PHOSPHATE 3-PHOSPHATIDYLTRANSFERASE 1, CHLOROPLASTIC"/>
    <property type="match status" value="1"/>
</dbReference>
<dbReference type="GO" id="GO:0016020">
    <property type="term" value="C:membrane"/>
    <property type="evidence" value="ECO:0007669"/>
    <property type="project" value="UniProtKB-SubCell"/>
</dbReference>
<keyword evidence="6 12" id="KW-1133">Transmembrane helix</keyword>
<comment type="similarity">
    <text evidence="2 11">Belongs to the CDP-alcohol phosphatidyltransferase class-I family.</text>
</comment>
<feature type="transmembrane region" description="Helical" evidence="12">
    <location>
        <begin position="127"/>
        <end position="147"/>
    </location>
</feature>
<evidence type="ECO:0000256" key="11">
    <source>
        <dbReference type="RuleBase" id="RU003750"/>
    </source>
</evidence>
<accession>A0A6P2CET2</accession>
<keyword evidence="4 11" id="KW-0808">Transferase</keyword>
<dbReference type="InterPro" id="IPR000462">
    <property type="entry name" value="CDP-OH_P_trans"/>
</dbReference>
<protein>
    <submittedName>
        <fullName evidence="13">CDP-alcohol phosphatidyltransferase family protein</fullName>
    </submittedName>
</protein>
<keyword evidence="8 12" id="KW-0472">Membrane</keyword>
<keyword evidence="10" id="KW-1208">Phospholipid metabolism</keyword>
<evidence type="ECO:0000256" key="12">
    <source>
        <dbReference type="SAM" id="Phobius"/>
    </source>
</evidence>
<evidence type="ECO:0000256" key="5">
    <source>
        <dbReference type="ARBA" id="ARBA00022692"/>
    </source>
</evidence>
<evidence type="ECO:0000256" key="3">
    <source>
        <dbReference type="ARBA" id="ARBA00022516"/>
    </source>
</evidence>
<evidence type="ECO:0000256" key="2">
    <source>
        <dbReference type="ARBA" id="ARBA00010441"/>
    </source>
</evidence>
<keyword evidence="7" id="KW-0443">Lipid metabolism</keyword>
<dbReference type="PROSITE" id="PS00379">
    <property type="entry name" value="CDP_ALCOHOL_P_TRANSF"/>
    <property type="match status" value="1"/>
</dbReference>
<evidence type="ECO:0000256" key="1">
    <source>
        <dbReference type="ARBA" id="ARBA00004141"/>
    </source>
</evidence>
<evidence type="ECO:0000256" key="8">
    <source>
        <dbReference type="ARBA" id="ARBA00023136"/>
    </source>
</evidence>
<keyword evidence="3" id="KW-0444">Lipid biosynthesis</keyword>
<gene>
    <name evidence="13" type="ORF">DW322_14800</name>
</gene>
<name>A0A6P2CET2_9NOCA</name>
<dbReference type="EMBL" id="QRCM01000001">
    <property type="protein sequence ID" value="TXG91249.1"/>
    <property type="molecule type" value="Genomic_DNA"/>
</dbReference>
<dbReference type="InterPro" id="IPR048254">
    <property type="entry name" value="CDP_ALCOHOL_P_TRANSF_CS"/>
</dbReference>
<evidence type="ECO:0000256" key="4">
    <source>
        <dbReference type="ARBA" id="ARBA00022679"/>
    </source>
</evidence>
<reference evidence="13 14" key="1">
    <citation type="submission" date="2018-07" db="EMBL/GenBank/DDBJ databases">
        <title>Genome sequence of Rhodococcus rhodnii ATCC 35071 from Rhodnius prolixus.</title>
        <authorList>
            <person name="Patel V."/>
            <person name="Vogel K.J."/>
        </authorList>
    </citation>
    <scope>NUCLEOTIDE SEQUENCE [LARGE SCALE GENOMIC DNA]</scope>
    <source>
        <strain evidence="13 14">ATCC 35071</strain>
    </source>
</reference>
<keyword evidence="9" id="KW-0594">Phospholipid biosynthesis</keyword>
<dbReference type="InterPro" id="IPR050324">
    <property type="entry name" value="CDP-alcohol_PTase-I"/>
</dbReference>
<feature type="transmembrane region" description="Helical" evidence="12">
    <location>
        <begin position="159"/>
        <end position="180"/>
    </location>
</feature>
<dbReference type="AlphaFoldDB" id="A0A6P2CET2"/>
<keyword evidence="5 12" id="KW-0812">Transmembrane</keyword>
<evidence type="ECO:0000256" key="6">
    <source>
        <dbReference type="ARBA" id="ARBA00022989"/>
    </source>
</evidence>
<evidence type="ECO:0000313" key="14">
    <source>
        <dbReference type="Proteomes" id="UP000471120"/>
    </source>
</evidence>
<dbReference type="InterPro" id="IPR043130">
    <property type="entry name" value="CDP-OH_PTrfase_TM_dom"/>
</dbReference>
<dbReference type="GO" id="GO:0016780">
    <property type="term" value="F:phosphotransferase activity, for other substituted phosphate groups"/>
    <property type="evidence" value="ECO:0007669"/>
    <property type="project" value="InterPro"/>
</dbReference>
<dbReference type="Pfam" id="PF01066">
    <property type="entry name" value="CDP-OH_P_transf"/>
    <property type="match status" value="1"/>
</dbReference>
<organism evidence="13 14">
    <name type="scientific">Rhodococcus rhodnii</name>
    <dbReference type="NCBI Taxonomy" id="38312"/>
    <lineage>
        <taxon>Bacteria</taxon>
        <taxon>Bacillati</taxon>
        <taxon>Actinomycetota</taxon>
        <taxon>Actinomycetes</taxon>
        <taxon>Mycobacteriales</taxon>
        <taxon>Nocardiaceae</taxon>
        <taxon>Rhodococcus</taxon>
    </lineage>
</organism>